<name>A0A2U3EAQ3_PURLI</name>
<feature type="compositionally biased region" description="Low complexity" evidence="1">
    <location>
        <begin position="116"/>
        <end position="130"/>
    </location>
</feature>
<evidence type="ECO:0000256" key="1">
    <source>
        <dbReference type="SAM" id="MobiDB-lite"/>
    </source>
</evidence>
<proteinExistence type="predicted"/>
<comment type="caution">
    <text evidence="2">The sequence shown here is derived from an EMBL/GenBank/DDBJ whole genome shotgun (WGS) entry which is preliminary data.</text>
</comment>
<organism evidence="2 3">
    <name type="scientific">Purpureocillium lilacinum</name>
    <name type="common">Paecilomyces lilacinus</name>
    <dbReference type="NCBI Taxonomy" id="33203"/>
    <lineage>
        <taxon>Eukaryota</taxon>
        <taxon>Fungi</taxon>
        <taxon>Dikarya</taxon>
        <taxon>Ascomycota</taxon>
        <taxon>Pezizomycotina</taxon>
        <taxon>Sordariomycetes</taxon>
        <taxon>Hypocreomycetidae</taxon>
        <taxon>Hypocreales</taxon>
        <taxon>Ophiocordycipitaceae</taxon>
        <taxon>Purpureocillium</taxon>
    </lineage>
</organism>
<gene>
    <name evidence="2" type="ORF">PCL_11683</name>
</gene>
<protein>
    <submittedName>
        <fullName evidence="2">Uncharacterized protein</fullName>
    </submittedName>
</protein>
<dbReference type="EMBL" id="LCWV01000007">
    <property type="protein sequence ID" value="PWI71589.1"/>
    <property type="molecule type" value="Genomic_DNA"/>
</dbReference>
<dbReference type="AlphaFoldDB" id="A0A2U3EAQ3"/>
<dbReference type="Proteomes" id="UP000245956">
    <property type="component" value="Unassembled WGS sequence"/>
</dbReference>
<accession>A0A2U3EAQ3</accession>
<sequence length="511" mass="53961">MAPAGCVPVERTLTCQGPPGASAAVPSLRAWCHHGVDRRRLNGARSRRQLQMMEGPSPCPLAPLSSAVAAVPQVLVWVGAAPWYWTIVGALQVALLCPARMPLPRLDSRPPTDRLSNAGSHPAGPSGPSGRVATLLLSPRLSAPARQLEPDHARRRAARGVGGPVRRRCDAAVCRRSPQHRGSWPGGGIDTMSQEARSAPLRAARPRHDWNGTEEERETGGPRVHRRPHPSSTSPDCLPAAGRTTTRPSGGRWPWLAGGWQRLRRIPPVLTQRRAARVQQRPPPPPLLQIGLAATSGGRGAFTYYYRDDGAIARLHLATASAMGAGRNALDGAGWMDGWADDGSSDGWCLCGARNRTPRRRVSPPFPALFSPLLPFGIVRVRPGPPSPRSPPSGEGVTRPSLRQGAVAPRAFIYNQRFRDAGPSAYSAPTVRAPRPYRPAGPPNPGLAPPLLPPLPPVLPAICAARHSAGGQGAADDAGADAGPGAARDTSRWVVVAPPPPLATACICLAS</sequence>
<evidence type="ECO:0000313" key="3">
    <source>
        <dbReference type="Proteomes" id="UP000245956"/>
    </source>
</evidence>
<feature type="region of interest" description="Disordered" evidence="1">
    <location>
        <begin position="107"/>
        <end position="256"/>
    </location>
</feature>
<evidence type="ECO:0000313" key="2">
    <source>
        <dbReference type="EMBL" id="PWI71589.1"/>
    </source>
</evidence>
<reference evidence="2 3" key="1">
    <citation type="journal article" date="2016" name="Front. Microbiol.">
        <title>Genome and transcriptome sequences reveal the specific parasitism of the nematophagous Purpureocillium lilacinum 36-1.</title>
        <authorList>
            <person name="Xie J."/>
            <person name="Li S."/>
            <person name="Mo C."/>
            <person name="Xiao X."/>
            <person name="Peng D."/>
            <person name="Wang G."/>
            <person name="Xiao Y."/>
        </authorList>
    </citation>
    <scope>NUCLEOTIDE SEQUENCE [LARGE SCALE GENOMIC DNA]</scope>
    <source>
        <strain evidence="2 3">36-1</strain>
    </source>
</reference>
<feature type="region of interest" description="Disordered" evidence="1">
    <location>
        <begin position="381"/>
        <end position="402"/>
    </location>
</feature>
<feature type="region of interest" description="Disordered" evidence="1">
    <location>
        <begin position="424"/>
        <end position="444"/>
    </location>
</feature>